<dbReference type="RefSeq" id="WP_003797267.1">
    <property type="nucleotide sequence ID" value="NZ_GG665872.1"/>
</dbReference>
<dbReference type="HOGENOM" id="CLU_142325_1_0_4"/>
<feature type="domain" description="DUF4190" evidence="2">
    <location>
        <begin position="15"/>
        <end position="78"/>
    </location>
</feature>
<dbReference type="InterPro" id="IPR025241">
    <property type="entry name" value="DUF4190"/>
</dbReference>
<dbReference type="STRING" id="629741.GCWU000324_02202"/>
<accession>C4GJH9</accession>
<protein>
    <recommendedName>
        <fullName evidence="2">DUF4190 domain-containing protein</fullName>
    </recommendedName>
</protein>
<dbReference type="EMBL" id="ACJW02000003">
    <property type="protein sequence ID" value="EEP67951.1"/>
    <property type="molecule type" value="Genomic_DNA"/>
</dbReference>
<feature type="transmembrane region" description="Helical" evidence="1">
    <location>
        <begin position="14"/>
        <end position="43"/>
    </location>
</feature>
<dbReference type="AlphaFoldDB" id="C4GJH9"/>
<dbReference type="GeneID" id="84905873"/>
<organism evidence="3 4">
    <name type="scientific">Kingella oralis ATCC 51147</name>
    <dbReference type="NCBI Taxonomy" id="629741"/>
    <lineage>
        <taxon>Bacteria</taxon>
        <taxon>Pseudomonadati</taxon>
        <taxon>Pseudomonadota</taxon>
        <taxon>Betaproteobacteria</taxon>
        <taxon>Neisseriales</taxon>
        <taxon>Neisseriaceae</taxon>
        <taxon>Kingella</taxon>
    </lineage>
</organism>
<keyword evidence="4" id="KW-1185">Reference proteome</keyword>
<proteinExistence type="predicted"/>
<evidence type="ECO:0000256" key="1">
    <source>
        <dbReference type="SAM" id="Phobius"/>
    </source>
</evidence>
<dbReference type="Pfam" id="PF13828">
    <property type="entry name" value="DUF4190"/>
    <property type="match status" value="1"/>
</dbReference>
<keyword evidence="1" id="KW-0472">Membrane</keyword>
<evidence type="ECO:0000313" key="4">
    <source>
        <dbReference type="Proteomes" id="UP000003009"/>
    </source>
</evidence>
<dbReference type="Proteomes" id="UP000003009">
    <property type="component" value="Unassembled WGS sequence"/>
</dbReference>
<feature type="transmembrane region" description="Helical" evidence="1">
    <location>
        <begin position="63"/>
        <end position="95"/>
    </location>
</feature>
<evidence type="ECO:0000313" key="3">
    <source>
        <dbReference type="EMBL" id="EEP67951.1"/>
    </source>
</evidence>
<gene>
    <name evidence="3" type="ORF">GCWU000324_02202</name>
</gene>
<sequence>MANTPNPTPRTTNILAVVSLICGLLGLAGGLPSAGVINIAAIVMGHMARSQIRQNPNEDGAGIALAGLIIGYIGLLVVPLIMLAAVVIVMILYGINFEAAVNELFRLLLSLLH</sequence>
<keyword evidence="1" id="KW-0812">Transmembrane</keyword>
<name>C4GJH9_9NEIS</name>
<reference evidence="3" key="1">
    <citation type="submission" date="2009-04" db="EMBL/GenBank/DDBJ databases">
        <authorList>
            <person name="Weinstock G."/>
            <person name="Sodergren E."/>
            <person name="Clifton S."/>
            <person name="Fulton L."/>
            <person name="Fulton B."/>
            <person name="Courtney L."/>
            <person name="Fronick C."/>
            <person name="Harrison M."/>
            <person name="Strong C."/>
            <person name="Farmer C."/>
            <person name="Delahaunty K."/>
            <person name="Markovic C."/>
            <person name="Hall O."/>
            <person name="Minx P."/>
            <person name="Tomlinson C."/>
            <person name="Mitreva M."/>
            <person name="Nelson J."/>
            <person name="Hou S."/>
            <person name="Wollam A."/>
            <person name="Pepin K.H."/>
            <person name="Johnson M."/>
            <person name="Bhonagiri V."/>
            <person name="Nash W.E."/>
            <person name="Warren W."/>
            <person name="Chinwalla A."/>
            <person name="Mardis E.R."/>
            <person name="Wilson R.K."/>
        </authorList>
    </citation>
    <scope>NUCLEOTIDE SEQUENCE [LARGE SCALE GENOMIC DNA]</scope>
    <source>
        <strain evidence="3">ATCC 51147</strain>
    </source>
</reference>
<keyword evidence="1" id="KW-1133">Transmembrane helix</keyword>
<comment type="caution">
    <text evidence="3">The sequence shown here is derived from an EMBL/GenBank/DDBJ whole genome shotgun (WGS) entry which is preliminary data.</text>
</comment>
<evidence type="ECO:0000259" key="2">
    <source>
        <dbReference type="Pfam" id="PF13828"/>
    </source>
</evidence>